<evidence type="ECO:0000256" key="1">
    <source>
        <dbReference type="ARBA" id="ARBA00007613"/>
    </source>
</evidence>
<dbReference type="AlphaFoldDB" id="A0A9Y2B1V9"/>
<dbReference type="PANTHER" id="PTHR30203:SF24">
    <property type="entry name" value="BLR4935 PROTEIN"/>
    <property type="match status" value="1"/>
</dbReference>
<gene>
    <name evidence="3" type="ORF">QQX03_09455</name>
</gene>
<organism evidence="3 4">
    <name type="scientific">Altererythrobacter rubellus</name>
    <dbReference type="NCBI Taxonomy" id="2173831"/>
    <lineage>
        <taxon>Bacteria</taxon>
        <taxon>Pseudomonadati</taxon>
        <taxon>Pseudomonadota</taxon>
        <taxon>Alphaproteobacteria</taxon>
        <taxon>Sphingomonadales</taxon>
        <taxon>Erythrobacteraceae</taxon>
        <taxon>Altererythrobacter</taxon>
    </lineage>
</organism>
<dbReference type="InterPro" id="IPR010131">
    <property type="entry name" value="MdtP/NodT-like"/>
</dbReference>
<protein>
    <submittedName>
        <fullName evidence="3">TolC family protein</fullName>
    </submittedName>
</protein>
<evidence type="ECO:0000256" key="2">
    <source>
        <dbReference type="SAM" id="Coils"/>
    </source>
</evidence>
<proteinExistence type="inferred from homology"/>
<dbReference type="EMBL" id="CP127221">
    <property type="protein sequence ID" value="WIW95177.1"/>
    <property type="molecule type" value="Genomic_DNA"/>
</dbReference>
<dbReference type="Pfam" id="PF02321">
    <property type="entry name" value="OEP"/>
    <property type="match status" value="2"/>
</dbReference>
<sequence>MSPNLALLRPIYAAIVLALIPITVSAQQQGLSLDEALQLAGAKSPVASIAEAEVDIARGNERQAGYGPNPEVSLEVENIAGSGTFSGLRSNETTLMLTQPIELGGKRSARVLAAQAQSSVAELDALISRADLVLAVRQRFTQAVAAKENVALQQSIYERSAELYRIASELVEAGREPPLRAIRAEAAMAEAETDLRATEAEYLNARTNLAELWGASTPPETIETFWLTPDTVSGTGDIAGTLTLARAEAELNAAEAGIVRERRAAIPDLNVGAGIRRFEETGDTAFTIGASMAIPLRNRNQGGIEAAEASARATEGRLLLLRLQLQRECTTLLTTISAAEMRVERLSRVILPRAEETLELAQIGYRYGRFTLIDVLDAASVRDAALADLISARTDLAQATATLMQLTQRQGGES</sequence>
<dbReference type="SUPFAM" id="SSF56954">
    <property type="entry name" value="Outer membrane efflux proteins (OEP)"/>
    <property type="match status" value="1"/>
</dbReference>
<dbReference type="Gene3D" id="1.20.1600.10">
    <property type="entry name" value="Outer membrane efflux proteins (OEP)"/>
    <property type="match status" value="1"/>
</dbReference>
<evidence type="ECO:0000313" key="3">
    <source>
        <dbReference type="EMBL" id="WIW95177.1"/>
    </source>
</evidence>
<dbReference type="PANTHER" id="PTHR30203">
    <property type="entry name" value="OUTER MEMBRANE CATION EFFLUX PROTEIN"/>
    <property type="match status" value="1"/>
</dbReference>
<dbReference type="RefSeq" id="WP_285975493.1">
    <property type="nucleotide sequence ID" value="NZ_CP127221.1"/>
</dbReference>
<dbReference type="Proteomes" id="UP001231445">
    <property type="component" value="Chromosome"/>
</dbReference>
<reference evidence="3 4" key="1">
    <citation type="submission" date="2023-06" db="EMBL/GenBank/DDBJ databases">
        <title>Altererythrobacter rubellus NBRC 112769 genome.</title>
        <authorList>
            <person name="Zhang K."/>
        </authorList>
    </citation>
    <scope>NUCLEOTIDE SEQUENCE [LARGE SCALE GENOMIC DNA]</scope>
    <source>
        <strain evidence="3 4">NBRC 112769</strain>
    </source>
</reference>
<feature type="coiled-coil region" evidence="2">
    <location>
        <begin position="181"/>
        <end position="208"/>
    </location>
</feature>
<evidence type="ECO:0000313" key="4">
    <source>
        <dbReference type="Proteomes" id="UP001231445"/>
    </source>
</evidence>
<keyword evidence="4" id="KW-1185">Reference proteome</keyword>
<dbReference type="InterPro" id="IPR003423">
    <property type="entry name" value="OMP_efflux"/>
</dbReference>
<accession>A0A9Y2B1V9</accession>
<dbReference type="GO" id="GO:0015562">
    <property type="term" value="F:efflux transmembrane transporter activity"/>
    <property type="evidence" value="ECO:0007669"/>
    <property type="project" value="InterPro"/>
</dbReference>
<name>A0A9Y2B1V9_9SPHN</name>
<dbReference type="KEGG" id="arue:QQX03_09455"/>
<comment type="similarity">
    <text evidence="1">Belongs to the outer membrane factor (OMF) (TC 1.B.17) family.</text>
</comment>
<keyword evidence="2" id="KW-0175">Coiled coil</keyword>